<comment type="pathway">
    <text evidence="2">Siderophore biosynthesis.</text>
</comment>
<protein>
    <submittedName>
        <fullName evidence="8">L-lysine 6-monooxygenase</fullName>
    </submittedName>
    <submittedName>
        <fullName evidence="9">Lysine/ornithine N-monooxygenase</fullName>
    </submittedName>
</protein>
<dbReference type="PANTHER" id="PTHR42802:SF1">
    <property type="entry name" value="L-ORNITHINE N(5)-MONOOXYGENASE"/>
    <property type="match status" value="1"/>
</dbReference>
<dbReference type="AlphaFoldDB" id="A0A0K8LY60"/>
<evidence type="ECO:0000256" key="2">
    <source>
        <dbReference type="ARBA" id="ARBA00004924"/>
    </source>
</evidence>
<name>A0A0K8LY60_PSESF</name>
<dbReference type="EMBL" id="CP024712">
    <property type="protein sequence ID" value="ATV20527.1"/>
    <property type="molecule type" value="Genomic_DNA"/>
</dbReference>
<dbReference type="Proteomes" id="UP000230024">
    <property type="component" value="Chromosome"/>
</dbReference>
<keyword evidence="5" id="KW-0274">FAD</keyword>
<keyword evidence="4" id="KW-0285">Flavoprotein</keyword>
<reference evidence="9 11" key="2">
    <citation type="submission" date="2018-04" db="EMBL/GenBank/DDBJ databases">
        <title>Draft genome sequence of Pseudomonas syringae pv. actinidiae biovar 3 strains isolated from kiwifruit in Kagawa prefecture.</title>
        <authorList>
            <person name="Tabuchi M."/>
            <person name="Saito M."/>
            <person name="Fujiwara S."/>
            <person name="Sasa N."/>
            <person name="Akimitsu K."/>
            <person name="Gomi K."/>
            <person name="Konishi-Sugita S."/>
            <person name="Hamano K."/>
            <person name="Kataoka I."/>
        </authorList>
    </citation>
    <scope>NUCLEOTIDE SEQUENCE [LARGE SCALE GENOMIC DNA]</scope>
    <source>
        <strain evidence="9 11">MAFF212211</strain>
    </source>
</reference>
<evidence type="ECO:0000256" key="7">
    <source>
        <dbReference type="ARBA" id="ARBA00023002"/>
    </source>
</evidence>
<dbReference type="SUPFAM" id="SSF51735">
    <property type="entry name" value="NAD(P)-binding Rossmann-fold domains"/>
    <property type="match status" value="1"/>
</dbReference>
<accession>A0A0K8LY60</accession>
<dbReference type="GO" id="GO:0016491">
    <property type="term" value="F:oxidoreductase activity"/>
    <property type="evidence" value="ECO:0007669"/>
    <property type="project" value="UniProtKB-KW"/>
</dbReference>
<comment type="cofactor">
    <cofactor evidence="1">
        <name>FAD</name>
        <dbReference type="ChEBI" id="CHEBI:57692"/>
    </cofactor>
</comment>
<gene>
    <name evidence="8" type="ORF">CT122_29975</name>
    <name evidence="9" type="ORF">KPSA3_00185</name>
</gene>
<evidence type="ECO:0000313" key="11">
    <source>
        <dbReference type="Proteomes" id="UP000248291"/>
    </source>
</evidence>
<dbReference type="Proteomes" id="UP000248291">
    <property type="component" value="Unassembled WGS sequence"/>
</dbReference>
<dbReference type="InterPro" id="IPR036291">
    <property type="entry name" value="NAD(P)-bd_dom_sf"/>
</dbReference>
<reference evidence="8 10" key="1">
    <citation type="submission" date="2017-11" db="EMBL/GenBank/DDBJ databases">
        <title>Complete DNA Sequence of Pseudomonas syringae pv. actinidiae, biovar 5 (Psa5).</title>
        <authorList>
            <person name="Butler M."/>
            <person name="Taiaroa G."/>
            <person name="Sumpter N."/>
            <person name="Poulter R."/>
        </authorList>
    </citation>
    <scope>NUCLEOTIDE SEQUENCE [LARGE SCALE GENOMIC DNA]</scope>
    <source>
        <strain evidence="8 10">MAFF212063</strain>
    </source>
</reference>
<dbReference type="SUPFAM" id="SSF51905">
    <property type="entry name" value="FAD/NAD(P)-binding domain"/>
    <property type="match status" value="1"/>
</dbReference>
<evidence type="ECO:0000313" key="10">
    <source>
        <dbReference type="Proteomes" id="UP000230024"/>
    </source>
</evidence>
<evidence type="ECO:0000256" key="4">
    <source>
        <dbReference type="ARBA" id="ARBA00022630"/>
    </source>
</evidence>
<organism evidence="9 11">
    <name type="scientific">Pseudomonas syringae pv. actinidiae</name>
    <dbReference type="NCBI Taxonomy" id="103796"/>
    <lineage>
        <taxon>Bacteria</taxon>
        <taxon>Pseudomonadati</taxon>
        <taxon>Pseudomonadota</taxon>
        <taxon>Gammaproteobacteria</taxon>
        <taxon>Pseudomonadales</taxon>
        <taxon>Pseudomonadaceae</taxon>
        <taxon>Pseudomonas</taxon>
        <taxon>Pseudomonas syringae</taxon>
    </lineage>
</organism>
<keyword evidence="6" id="KW-0521">NADP</keyword>
<dbReference type="EMBL" id="BGKA01000004">
    <property type="protein sequence ID" value="GBH14299.1"/>
    <property type="molecule type" value="Genomic_DNA"/>
</dbReference>
<evidence type="ECO:0000256" key="6">
    <source>
        <dbReference type="ARBA" id="ARBA00022857"/>
    </source>
</evidence>
<evidence type="ECO:0000256" key="1">
    <source>
        <dbReference type="ARBA" id="ARBA00001974"/>
    </source>
</evidence>
<dbReference type="PANTHER" id="PTHR42802">
    <property type="entry name" value="MONOOXYGENASE"/>
    <property type="match status" value="1"/>
</dbReference>
<keyword evidence="7" id="KW-0560">Oxidoreductase</keyword>
<dbReference type="Gene3D" id="3.50.50.60">
    <property type="entry name" value="FAD/NAD(P)-binding domain"/>
    <property type="match status" value="1"/>
</dbReference>
<dbReference type="Pfam" id="PF13434">
    <property type="entry name" value="Lys_Orn_oxgnase"/>
    <property type="match status" value="1"/>
</dbReference>
<dbReference type="PRINTS" id="PR00368">
    <property type="entry name" value="FADPNR"/>
</dbReference>
<evidence type="ECO:0000256" key="5">
    <source>
        <dbReference type="ARBA" id="ARBA00022827"/>
    </source>
</evidence>
<dbReference type="InterPro" id="IPR036188">
    <property type="entry name" value="FAD/NAD-bd_sf"/>
</dbReference>
<proteinExistence type="inferred from homology"/>
<evidence type="ECO:0000256" key="3">
    <source>
        <dbReference type="ARBA" id="ARBA00007588"/>
    </source>
</evidence>
<evidence type="ECO:0000313" key="9">
    <source>
        <dbReference type="EMBL" id="GBH14299.1"/>
    </source>
</evidence>
<evidence type="ECO:0000313" key="8">
    <source>
        <dbReference type="EMBL" id="ATV20527.1"/>
    </source>
</evidence>
<comment type="similarity">
    <text evidence="3">Belongs to the lysine N(6)-hydroxylase/L-ornithine N(5)-oxygenase family.</text>
</comment>
<dbReference type="InterPro" id="IPR025700">
    <property type="entry name" value="Lys/Orn_oxygenase"/>
</dbReference>
<dbReference type="RefSeq" id="WP_017682762.1">
    <property type="nucleotide sequence ID" value="NZ_BGKA01000004.1"/>
</dbReference>
<sequence length="427" mass="47741">MDAQIFDAVGVGAGPFNLSVAALLHPLKDVRHLFLEKQSQFCWHAGMLLDNTTVQNSFLKDLVSFADPTSAFSFLAFLHEHKRLYQYVNAGFQRTTRREFNQYLQWAARSLPAVQWGQDVRTIKPHACGFEVFTETGAYIARNLIVGTGPRPSVPVMAMPLLGEQVFHSSDYLFKRQALAGRRVAVIGGGQSGAEIVLDLLGQSVPPSEIVWVSSRTHLAPLDESHFANELYTPAYVEYFWGLERSKKHQLLAQHTLTSDGISPETLEALYQRLYHLRFVEDGAPCRLMHSRRVEDIRHTADGYLLDIRELDTGGTDVINVERIVLATGYKQDAIPTVLENLLDDIEFANDEPVVRLDFSLGYRGPGKIFLLNAARHSHGVSEPNLSLNSWRAATIINAIVGHEHYPSPHAQSMLELGHFPHRVGVA</sequence>